<gene>
    <name evidence="1" type="ORF">LCGC14_0423510</name>
</gene>
<reference evidence="1" key="1">
    <citation type="journal article" date="2015" name="Nature">
        <title>Complex archaea that bridge the gap between prokaryotes and eukaryotes.</title>
        <authorList>
            <person name="Spang A."/>
            <person name="Saw J.H."/>
            <person name="Jorgensen S.L."/>
            <person name="Zaremba-Niedzwiedzka K."/>
            <person name="Martijn J."/>
            <person name="Lind A.E."/>
            <person name="van Eijk R."/>
            <person name="Schleper C."/>
            <person name="Guy L."/>
            <person name="Ettema T.J."/>
        </authorList>
    </citation>
    <scope>NUCLEOTIDE SEQUENCE</scope>
</reference>
<evidence type="ECO:0000313" key="1">
    <source>
        <dbReference type="EMBL" id="KKN71188.1"/>
    </source>
</evidence>
<comment type="caution">
    <text evidence="1">The sequence shown here is derived from an EMBL/GenBank/DDBJ whole genome shotgun (WGS) entry which is preliminary data.</text>
</comment>
<dbReference type="EMBL" id="LAZR01000388">
    <property type="protein sequence ID" value="KKN71188.1"/>
    <property type="molecule type" value="Genomic_DNA"/>
</dbReference>
<organism evidence="1">
    <name type="scientific">marine sediment metagenome</name>
    <dbReference type="NCBI Taxonomy" id="412755"/>
    <lineage>
        <taxon>unclassified sequences</taxon>
        <taxon>metagenomes</taxon>
        <taxon>ecological metagenomes</taxon>
    </lineage>
</organism>
<dbReference type="Gene3D" id="3.40.50.450">
    <property type="match status" value="1"/>
</dbReference>
<name>A0A0F9VZF2_9ZZZZ</name>
<accession>A0A0F9VZF2</accession>
<protein>
    <recommendedName>
        <fullName evidence="2">Nucleoside 2-deoxyribosyltransferase</fullName>
    </recommendedName>
</protein>
<dbReference type="Pfam" id="PF05014">
    <property type="entry name" value="Nuc_deoxyrib_tr"/>
    <property type="match status" value="1"/>
</dbReference>
<dbReference type="InterPro" id="IPR007710">
    <property type="entry name" value="Nucleoside_deoxyribTrfase"/>
</dbReference>
<dbReference type="SUPFAM" id="SSF52309">
    <property type="entry name" value="N-(deoxy)ribosyltransferase-like"/>
    <property type="match status" value="1"/>
</dbReference>
<sequence>MEGKVYLAGPITGLHYDKAQDWRLSVAAELADYGISAYSPLRTKQFLASLATIEGHDSALYPARDDLQRAVTSPTGILGRDYNDCVTSDVLFVNFLDSDARSLGTAMEIAWAWEAHIPIVMCIEDNMRARAPGKLSSPNEHVMFQAAATYRVESLIAGVELTKGIILP</sequence>
<proteinExistence type="predicted"/>
<evidence type="ECO:0008006" key="2">
    <source>
        <dbReference type="Google" id="ProtNLM"/>
    </source>
</evidence>
<dbReference type="AlphaFoldDB" id="A0A0F9VZF2"/>